<dbReference type="AlphaFoldDB" id="A0A4Y3VFQ4"/>
<comment type="caution">
    <text evidence="2">The sequence shown here is derived from an EMBL/GenBank/DDBJ whole genome shotgun (WGS) entry which is preliminary data.</text>
</comment>
<gene>
    <name evidence="2" type="ORF">SSP24_21160</name>
</gene>
<keyword evidence="1" id="KW-0812">Transmembrane</keyword>
<evidence type="ECO:0000256" key="1">
    <source>
        <dbReference type="SAM" id="Phobius"/>
    </source>
</evidence>
<reference evidence="2 3" key="1">
    <citation type="submission" date="2019-06" db="EMBL/GenBank/DDBJ databases">
        <title>Whole genome shotgun sequence of Streptomyces spinoverrucosus NBRC 14228.</title>
        <authorList>
            <person name="Hosoyama A."/>
            <person name="Uohara A."/>
            <person name="Ohji S."/>
            <person name="Ichikawa N."/>
        </authorList>
    </citation>
    <scope>NUCLEOTIDE SEQUENCE [LARGE SCALE GENOMIC DNA]</scope>
    <source>
        <strain evidence="2 3">NBRC 14228</strain>
    </source>
</reference>
<feature type="transmembrane region" description="Helical" evidence="1">
    <location>
        <begin position="20"/>
        <end position="41"/>
    </location>
</feature>
<keyword evidence="1" id="KW-1133">Transmembrane helix</keyword>
<dbReference type="Proteomes" id="UP000317881">
    <property type="component" value="Unassembled WGS sequence"/>
</dbReference>
<keyword evidence="1" id="KW-0472">Membrane</keyword>
<accession>A0A4Y3VFQ4</accession>
<dbReference type="EMBL" id="BJND01000016">
    <property type="protein sequence ID" value="GEC04461.1"/>
    <property type="molecule type" value="Genomic_DNA"/>
</dbReference>
<organism evidence="2 3">
    <name type="scientific">Streptomyces spinoverrucosus</name>
    <dbReference type="NCBI Taxonomy" id="284043"/>
    <lineage>
        <taxon>Bacteria</taxon>
        <taxon>Bacillati</taxon>
        <taxon>Actinomycetota</taxon>
        <taxon>Actinomycetes</taxon>
        <taxon>Kitasatosporales</taxon>
        <taxon>Streptomycetaceae</taxon>
        <taxon>Streptomyces</taxon>
    </lineage>
</organism>
<proteinExistence type="predicted"/>
<sequence length="79" mass="7566">MKSPAREGESDVGGMTTGSVTTVVAAASAAAVTAVIALSVVGSTMADGSGSAASALPPLWGSAVPSVLVSMPTDHTARH</sequence>
<name>A0A4Y3VFQ4_9ACTN</name>
<evidence type="ECO:0000313" key="3">
    <source>
        <dbReference type="Proteomes" id="UP000317881"/>
    </source>
</evidence>
<keyword evidence="3" id="KW-1185">Reference proteome</keyword>
<evidence type="ECO:0000313" key="2">
    <source>
        <dbReference type="EMBL" id="GEC04461.1"/>
    </source>
</evidence>
<protein>
    <submittedName>
        <fullName evidence="2">Uncharacterized protein</fullName>
    </submittedName>
</protein>